<feature type="compositionally biased region" description="Basic and acidic residues" evidence="1">
    <location>
        <begin position="42"/>
        <end position="56"/>
    </location>
</feature>
<proteinExistence type="predicted"/>
<evidence type="ECO:0000313" key="4">
    <source>
        <dbReference type="Proteomes" id="UP000217199"/>
    </source>
</evidence>
<gene>
    <name evidence="3" type="ORF">PNOK_0718900</name>
</gene>
<evidence type="ECO:0000259" key="2">
    <source>
        <dbReference type="PROSITE" id="PS50174"/>
    </source>
</evidence>
<dbReference type="STRING" id="2282107.A0A286UC76"/>
<protein>
    <recommendedName>
        <fullName evidence="2">G-patch domain-containing protein</fullName>
    </recommendedName>
</protein>
<feature type="compositionally biased region" description="Polar residues" evidence="1">
    <location>
        <begin position="146"/>
        <end position="169"/>
    </location>
</feature>
<feature type="region of interest" description="Disordered" evidence="1">
    <location>
        <begin position="90"/>
        <end position="169"/>
    </location>
</feature>
<feature type="compositionally biased region" description="Low complexity" evidence="1">
    <location>
        <begin position="201"/>
        <end position="229"/>
    </location>
</feature>
<feature type="compositionally biased region" description="Basic and acidic residues" evidence="1">
    <location>
        <begin position="104"/>
        <end position="116"/>
    </location>
</feature>
<feature type="region of interest" description="Disordered" evidence="1">
    <location>
        <begin position="196"/>
        <end position="253"/>
    </location>
</feature>
<comment type="caution">
    <text evidence="3">The sequence shown here is derived from an EMBL/GenBank/DDBJ whole genome shotgun (WGS) entry which is preliminary data.</text>
</comment>
<organism evidence="3 4">
    <name type="scientific">Pyrrhoderma noxium</name>
    <dbReference type="NCBI Taxonomy" id="2282107"/>
    <lineage>
        <taxon>Eukaryota</taxon>
        <taxon>Fungi</taxon>
        <taxon>Dikarya</taxon>
        <taxon>Basidiomycota</taxon>
        <taxon>Agaricomycotina</taxon>
        <taxon>Agaricomycetes</taxon>
        <taxon>Hymenochaetales</taxon>
        <taxon>Hymenochaetaceae</taxon>
        <taxon>Pyrrhoderma</taxon>
    </lineage>
</organism>
<feature type="compositionally biased region" description="Low complexity" evidence="1">
    <location>
        <begin position="129"/>
        <end position="145"/>
    </location>
</feature>
<dbReference type="PROSITE" id="PS50174">
    <property type="entry name" value="G_PATCH"/>
    <property type="match status" value="1"/>
</dbReference>
<name>A0A286UC76_9AGAM</name>
<feature type="domain" description="G-patch" evidence="2">
    <location>
        <begin position="257"/>
        <end position="286"/>
    </location>
</feature>
<sequence>MATVAYHIKSNYDPEEDKERLILETGQLTSDARDGIDDDGDDTQKKTEVGDEEDAWLKERPFGVNKRIANPPRFVRATVEYDIEHYDGYERLEQGGSGSSVTLQEKDSKEEKEEVKSVGSWYRTLVKNSGSTTTSTTTTNSASVSGRCTPSSSFETQELDTFTNSQKGQKISMKKYGIIKRDRNNWFITRALEAEARQAQTGNEPQPSSSSSNSKSSSGSGTGNPSYSTLADILARDPPPKPTEAQYTPPVWLAIGPSNKGFTMLERSGWREGEAIGRASRARGGLGYSGKGKEREVDEVKEPEIIDLSYVDDRIIDLTQTDEDEDDEEKEIEKKEVVEGRTAVSLRVSEQDQLVSETDLDHNPRALITPLPTVLKADRLGIGLKAKMVGRGIYREPVRKVTHSQAAMAAHVRAGEALKKEKRIKGRGRRGFEKVKKREAEHRKFMLNYLNT</sequence>
<feature type="region of interest" description="Disordered" evidence="1">
    <location>
        <begin position="23"/>
        <end position="56"/>
    </location>
</feature>
<dbReference type="GO" id="GO:0003676">
    <property type="term" value="F:nucleic acid binding"/>
    <property type="evidence" value="ECO:0007669"/>
    <property type="project" value="InterPro"/>
</dbReference>
<dbReference type="AlphaFoldDB" id="A0A286UC76"/>
<reference evidence="3 4" key="1">
    <citation type="journal article" date="2017" name="Mol. Ecol.">
        <title>Comparative and population genomic landscape of Phellinus noxius: A hypervariable fungus causing root rot in trees.</title>
        <authorList>
            <person name="Chung C.L."/>
            <person name="Lee T.J."/>
            <person name="Akiba M."/>
            <person name="Lee H.H."/>
            <person name="Kuo T.H."/>
            <person name="Liu D."/>
            <person name="Ke H.M."/>
            <person name="Yokoi T."/>
            <person name="Roa M.B."/>
            <person name="Lu M.J."/>
            <person name="Chang Y.Y."/>
            <person name="Ann P.J."/>
            <person name="Tsai J.N."/>
            <person name="Chen C.Y."/>
            <person name="Tzean S.S."/>
            <person name="Ota Y."/>
            <person name="Hattori T."/>
            <person name="Sahashi N."/>
            <person name="Liou R.F."/>
            <person name="Kikuchi T."/>
            <person name="Tsai I.J."/>
        </authorList>
    </citation>
    <scope>NUCLEOTIDE SEQUENCE [LARGE SCALE GENOMIC DNA]</scope>
    <source>
        <strain evidence="3 4">FFPRI411160</strain>
    </source>
</reference>
<dbReference type="EMBL" id="NBII01000007">
    <property type="protein sequence ID" value="PAV17125.1"/>
    <property type="molecule type" value="Genomic_DNA"/>
</dbReference>
<dbReference type="InterPro" id="IPR000467">
    <property type="entry name" value="G_patch_dom"/>
</dbReference>
<evidence type="ECO:0000313" key="3">
    <source>
        <dbReference type="EMBL" id="PAV17125.1"/>
    </source>
</evidence>
<dbReference type="OrthoDB" id="2538319at2759"/>
<accession>A0A286UC76</accession>
<keyword evidence="4" id="KW-1185">Reference proteome</keyword>
<dbReference type="InParanoid" id="A0A286UC76"/>
<evidence type="ECO:0000256" key="1">
    <source>
        <dbReference type="SAM" id="MobiDB-lite"/>
    </source>
</evidence>
<dbReference type="Proteomes" id="UP000217199">
    <property type="component" value="Unassembled WGS sequence"/>
</dbReference>